<dbReference type="PRINTS" id="PR00419">
    <property type="entry name" value="ADXRDTASE"/>
</dbReference>
<dbReference type="InterPro" id="IPR036188">
    <property type="entry name" value="FAD/NAD-bd_sf"/>
</dbReference>
<dbReference type="SUPFAM" id="SSF51905">
    <property type="entry name" value="FAD/NAD(P)-binding domain"/>
    <property type="match status" value="1"/>
</dbReference>
<evidence type="ECO:0000256" key="2">
    <source>
        <dbReference type="ARBA" id="ARBA00038825"/>
    </source>
</evidence>
<sequence length="519" mass="55412">MTDGTNVIIIGAGHNGLTCAAYLAKAGRHVTVLEAANRVGGAATTREFAPDFRVSACAHLLYLMNSDIRRELGLDAKGLSLARQNLKTVALAADGNHLLIAGDRIDGEDVTDEDRQALREYRRFMKRFARIIGRLHDRVPPRIASGERSDLIGLGRLALDVRLLGRDDMREFLRIAGINIFDVLQENFSSDRLKGALALDAVLGTHLGPRSNNSVFTALHRMSGNAGETGGEVSLVKGGMGALSDALARAAIDAGAEIRTGTAVRRIVMDFDRVCGVELESGEVIEADTVASSADPKTTFLGLLGAANLEAGFAHRIQHLRARGNAAKLHLALSELPEFSGLDTGLLGERLVIAPDLNYVEHAFNHAKYGEFSAEPVMEITLPSLHDSSLAPQGQHVLSAVVQYAPAELKQGWPEGKAAFTETVMSVLERYAPDIRSKAVVAELLTPADLESEFRMAGGHWHHGELSLDQFLMLRPVPGAAQYRAPVDGLFLCGAGSHPGGGVMGSAGRNAAHVILGKS</sequence>
<dbReference type="EMBL" id="JAZHOG010000011">
    <property type="protein sequence ID" value="MEJ8569163.1"/>
    <property type="molecule type" value="Genomic_DNA"/>
</dbReference>
<comment type="caution">
    <text evidence="5">The sequence shown here is derived from an EMBL/GenBank/DDBJ whole genome shotgun (WGS) entry which is preliminary data.</text>
</comment>
<dbReference type="AlphaFoldDB" id="A0AAW9RM30"/>
<evidence type="ECO:0000259" key="4">
    <source>
        <dbReference type="Pfam" id="PF01593"/>
    </source>
</evidence>
<dbReference type="RefSeq" id="WP_354696484.1">
    <property type="nucleotide sequence ID" value="NZ_JAZHOG010000011.1"/>
</dbReference>
<gene>
    <name evidence="5" type="ORF">V3330_16145</name>
</gene>
<dbReference type="PANTHER" id="PTHR10668:SF103">
    <property type="entry name" value="PYRIDINE NUCLEOTIDE-DISULFIDE OXIDOREDUCTASE DOMAIN-CONTAINING PROTEIN 2"/>
    <property type="match status" value="1"/>
</dbReference>
<comment type="subunit">
    <text evidence="2">Interacts with COX5B; this interaction may contribute to localize PYROXD2 to the inner face of the inner mitochondrial membrane.</text>
</comment>
<reference evidence="5 6" key="1">
    <citation type="submission" date="2024-02" db="EMBL/GenBank/DDBJ databases">
        <title>A novel Wenzhouxiangellaceae bacterium, isolated from coastal sediments.</title>
        <authorList>
            <person name="Du Z.-J."/>
            <person name="Ye Y.-Q."/>
            <person name="Zhang X.-Y."/>
        </authorList>
    </citation>
    <scope>NUCLEOTIDE SEQUENCE [LARGE SCALE GENOMIC DNA]</scope>
    <source>
        <strain evidence="5 6">CH-27</strain>
    </source>
</reference>
<name>A0AAW9RM30_9GAMM</name>
<evidence type="ECO:0000313" key="5">
    <source>
        <dbReference type="EMBL" id="MEJ8569163.1"/>
    </source>
</evidence>
<dbReference type="GO" id="GO:0016491">
    <property type="term" value="F:oxidoreductase activity"/>
    <property type="evidence" value="ECO:0007669"/>
    <property type="project" value="InterPro"/>
</dbReference>
<keyword evidence="6" id="KW-1185">Reference proteome</keyword>
<comment type="function">
    <text evidence="1">Probable oxidoreductase that may play a role as regulator of mitochondrial function.</text>
</comment>
<feature type="domain" description="Amine oxidase" evidence="4">
    <location>
        <begin position="16"/>
        <end position="515"/>
    </location>
</feature>
<proteinExistence type="predicted"/>
<evidence type="ECO:0000313" key="6">
    <source>
        <dbReference type="Proteomes" id="UP001359886"/>
    </source>
</evidence>
<evidence type="ECO:0000256" key="3">
    <source>
        <dbReference type="ARBA" id="ARBA00040298"/>
    </source>
</evidence>
<evidence type="ECO:0000256" key="1">
    <source>
        <dbReference type="ARBA" id="ARBA00037217"/>
    </source>
</evidence>
<accession>A0AAW9RM30</accession>
<dbReference type="Gene3D" id="3.50.50.60">
    <property type="entry name" value="FAD/NAD(P)-binding domain"/>
    <property type="match status" value="2"/>
</dbReference>
<dbReference type="InterPro" id="IPR002937">
    <property type="entry name" value="Amino_oxidase"/>
</dbReference>
<dbReference type="PANTHER" id="PTHR10668">
    <property type="entry name" value="PHYTOENE DEHYDROGENASE"/>
    <property type="match status" value="1"/>
</dbReference>
<dbReference type="Pfam" id="PF01593">
    <property type="entry name" value="Amino_oxidase"/>
    <property type="match status" value="1"/>
</dbReference>
<dbReference type="Proteomes" id="UP001359886">
    <property type="component" value="Unassembled WGS sequence"/>
</dbReference>
<organism evidence="5 6">
    <name type="scientific">Elongatibacter sediminis</name>
    <dbReference type="NCBI Taxonomy" id="3119006"/>
    <lineage>
        <taxon>Bacteria</taxon>
        <taxon>Pseudomonadati</taxon>
        <taxon>Pseudomonadota</taxon>
        <taxon>Gammaproteobacteria</taxon>
        <taxon>Chromatiales</taxon>
        <taxon>Wenzhouxiangellaceae</taxon>
        <taxon>Elongatibacter</taxon>
    </lineage>
</organism>
<protein>
    <recommendedName>
        <fullName evidence="3">Pyridine nucleotide-disulfide oxidoreductase domain-containing protein 2</fullName>
    </recommendedName>
</protein>